<dbReference type="OrthoDB" id="7428207at2"/>
<dbReference type="InParanoid" id="A0A371RF64"/>
<gene>
    <name evidence="1" type="ORF">DX908_01675</name>
</gene>
<proteinExistence type="predicted"/>
<dbReference type="RefSeq" id="WP_116390729.1">
    <property type="nucleotide sequence ID" value="NZ_QUQO01000001.1"/>
</dbReference>
<dbReference type="Proteomes" id="UP000264589">
    <property type="component" value="Unassembled WGS sequence"/>
</dbReference>
<comment type="caution">
    <text evidence="1">The sequence shown here is derived from an EMBL/GenBank/DDBJ whole genome shotgun (WGS) entry which is preliminary data.</text>
</comment>
<evidence type="ECO:0008006" key="3">
    <source>
        <dbReference type="Google" id="ProtNLM"/>
    </source>
</evidence>
<name>A0A371RF64_9PROT</name>
<evidence type="ECO:0000313" key="1">
    <source>
        <dbReference type="EMBL" id="RFB04101.1"/>
    </source>
</evidence>
<protein>
    <recommendedName>
        <fullName evidence="3">PEGA domain-containing protein</fullName>
    </recommendedName>
</protein>
<dbReference type="EMBL" id="QUQO01000001">
    <property type="protein sequence ID" value="RFB04101.1"/>
    <property type="molecule type" value="Genomic_DNA"/>
</dbReference>
<reference evidence="1 2" key="1">
    <citation type="submission" date="2018-08" db="EMBL/GenBank/DDBJ databases">
        <title>Parvularcula sp. SM1705, isolated from surface water of the South Sea China.</title>
        <authorList>
            <person name="Sun L."/>
        </authorList>
    </citation>
    <scope>NUCLEOTIDE SEQUENCE [LARGE SCALE GENOMIC DNA]</scope>
    <source>
        <strain evidence="1 2">SM1705</strain>
    </source>
</reference>
<dbReference type="PROSITE" id="PS51257">
    <property type="entry name" value="PROKAR_LIPOPROTEIN"/>
    <property type="match status" value="1"/>
</dbReference>
<accession>A0A371RF64</accession>
<organism evidence="1 2">
    <name type="scientific">Parvularcula marina</name>
    <dbReference type="NCBI Taxonomy" id="2292771"/>
    <lineage>
        <taxon>Bacteria</taxon>
        <taxon>Pseudomonadati</taxon>
        <taxon>Pseudomonadota</taxon>
        <taxon>Alphaproteobacteria</taxon>
        <taxon>Parvularculales</taxon>
        <taxon>Parvularculaceae</taxon>
        <taxon>Parvularcula</taxon>
    </lineage>
</organism>
<evidence type="ECO:0000313" key="2">
    <source>
        <dbReference type="Proteomes" id="UP000264589"/>
    </source>
</evidence>
<dbReference type="AlphaFoldDB" id="A0A371RF64"/>
<sequence length="107" mass="11609">MKLAIGIAALGLLVSACETTSGFSNEPSFVMVKTEPNDATITFVNGTSCETPCRVGVIDEVPLTIARTGYKAHRMVLTRKTKKTILVKLERTVVETELEAVELPDLQ</sequence>
<keyword evidence="2" id="KW-1185">Reference proteome</keyword>